<dbReference type="OrthoDB" id="5527875at2759"/>
<protein>
    <submittedName>
        <fullName evidence="1">Uncharacterized protein</fullName>
    </submittedName>
</protein>
<dbReference type="Proteomes" id="UP001140094">
    <property type="component" value="Unassembled WGS sequence"/>
</dbReference>
<organism evidence="1 2">
    <name type="scientific">Coemansia guatemalensis</name>
    <dbReference type="NCBI Taxonomy" id="2761395"/>
    <lineage>
        <taxon>Eukaryota</taxon>
        <taxon>Fungi</taxon>
        <taxon>Fungi incertae sedis</taxon>
        <taxon>Zoopagomycota</taxon>
        <taxon>Kickxellomycotina</taxon>
        <taxon>Kickxellomycetes</taxon>
        <taxon>Kickxellales</taxon>
        <taxon>Kickxellaceae</taxon>
        <taxon>Coemansia</taxon>
    </lineage>
</organism>
<comment type="caution">
    <text evidence="1">The sequence shown here is derived from an EMBL/GenBank/DDBJ whole genome shotgun (WGS) entry which is preliminary data.</text>
</comment>
<evidence type="ECO:0000313" key="2">
    <source>
        <dbReference type="Proteomes" id="UP001140094"/>
    </source>
</evidence>
<reference evidence="1" key="1">
    <citation type="submission" date="2022-07" db="EMBL/GenBank/DDBJ databases">
        <title>Phylogenomic reconstructions and comparative analyses of Kickxellomycotina fungi.</title>
        <authorList>
            <person name="Reynolds N.K."/>
            <person name="Stajich J.E."/>
            <person name="Barry K."/>
            <person name="Grigoriev I.V."/>
            <person name="Crous P."/>
            <person name="Smith M.E."/>
        </authorList>
    </citation>
    <scope>NUCLEOTIDE SEQUENCE</scope>
    <source>
        <strain evidence="1">NRRL 1565</strain>
    </source>
</reference>
<proteinExistence type="predicted"/>
<gene>
    <name evidence="1" type="ORF">H4R20_000421</name>
</gene>
<evidence type="ECO:0000313" key="1">
    <source>
        <dbReference type="EMBL" id="KAJ2809057.1"/>
    </source>
</evidence>
<dbReference type="EMBL" id="JANBUO010000012">
    <property type="protein sequence ID" value="KAJ2809057.1"/>
    <property type="molecule type" value="Genomic_DNA"/>
</dbReference>
<name>A0A9W8I156_9FUNG</name>
<keyword evidence="2" id="KW-1185">Reference proteome</keyword>
<sequence length="635" mass="70843">MGLLTKQHLPDECLLGILDYLWDDTVVACFFERRSQCAKDYDQQRIHQTLRSRSITPLHVCSSWRACSARRFFRYAIVDLRSPASAVPLPSSARCFVHRLFILTFSADVAGTMEQAAQRLACCLSFDLPNACVLGLCLFEQATNNIYQQPLLHHPNNPQQMQPSLKLAHVLRNRMPELSQICFQSLCTLSDHDYCLANALTGGISHTGLNRHSSGHSTPVITAIHLAQLSASRSNLAIDCIRKCAHTLRFLSVGSVSGSALSRILYRESTISSDHLTITDAEPLPNKQLIYPLLRRLLFTVDSDAHIYAHLPDFHLSPFPRLKELYFDDTLSNGLPREEWYAPLYDIFLKHQNLELRHLTFPIVYNTKRIVSQHNCPNLIGLRHIKCCWATGFWSALQSDSDSTRVLKAIATIPTLQCYVHPSYIARLSGLPSNILCKELACLDLYGWPLTLDDVAWVLQSFGCLQTLRVTVVNHEEDTAVDASSDNDMRLAASPLRRLVVGAACAGLDNRGLTNLFDTIKALPKLVVVSLYSDAYAFVKSALCSESRCHPSLYSAEITNLDSWELSGQATSNVLHAFQSPFASHTTADNTVGTSSSQILSPYTFPLSLRRNIATRAQNTGNTSWNFVHQLLVDG</sequence>
<accession>A0A9W8I156</accession>
<dbReference type="AlphaFoldDB" id="A0A9W8I156"/>